<keyword evidence="2" id="KW-1185">Reference proteome</keyword>
<sequence length="399" mass="44784">MEKINVEHMLAIEEPFMKAPVEQLKRAVRQSQKQAEREAAQVSAALDGMAGSSSSSELGPEEMDKALGGLIDRLKTLKRKLEEAQHEEAQLIQRSKQRATDLSELDRFESAAQPEFQRWCRARLDRVLVDYMLRNGNVETAQRLAANSKLEHFADTSLFALVMATERELREEHSCRGALQWCAENRSALTKVESPLEFELRMQEFIEMVRSGKTLAAIVYAKRHLTSWSDTQLPRIERAMMLLAFSSTTQCPPYKAMFDEARWAALASDFRAVIFQLFHLPPQPLLHLLLQTGLSALKTPACVSGDPAERNRDCPACQPETLGRLAQGLPLSHHVHSNLVCRITGERMNEDNPPMRLPNGHVYSLAALTDMAAELGGQVKCPHTAQVFALAEAKKMFIL</sequence>
<comment type="caution">
    <text evidence="1">The sequence shown here is derived from an EMBL/GenBank/DDBJ whole genome shotgun (WGS) entry which is preliminary data.</text>
</comment>
<organism evidence="1 2">
    <name type="scientific">Coemansia helicoidea</name>
    <dbReference type="NCBI Taxonomy" id="1286919"/>
    <lineage>
        <taxon>Eukaryota</taxon>
        <taxon>Fungi</taxon>
        <taxon>Fungi incertae sedis</taxon>
        <taxon>Zoopagomycota</taxon>
        <taxon>Kickxellomycotina</taxon>
        <taxon>Kickxellomycetes</taxon>
        <taxon>Kickxellales</taxon>
        <taxon>Kickxellaceae</taxon>
        <taxon>Coemansia</taxon>
    </lineage>
</organism>
<protein>
    <submittedName>
        <fullName evidence="1">GID complex subunit containing RING finger motif</fullName>
    </submittedName>
</protein>
<accession>A0ACC1L218</accession>
<dbReference type="Proteomes" id="UP001140087">
    <property type="component" value="Unassembled WGS sequence"/>
</dbReference>
<reference evidence="1" key="1">
    <citation type="submission" date="2022-07" db="EMBL/GenBank/DDBJ databases">
        <title>Phylogenomic reconstructions and comparative analyses of Kickxellomycotina fungi.</title>
        <authorList>
            <person name="Reynolds N.K."/>
            <person name="Stajich J.E."/>
            <person name="Barry K."/>
            <person name="Grigoriev I.V."/>
            <person name="Crous P."/>
            <person name="Smith M.E."/>
        </authorList>
    </citation>
    <scope>NUCLEOTIDE SEQUENCE</scope>
    <source>
        <strain evidence="1">BCRC 34780</strain>
    </source>
</reference>
<proteinExistence type="predicted"/>
<dbReference type="EMBL" id="JANBUN010001258">
    <property type="protein sequence ID" value="KAJ2798915.1"/>
    <property type="molecule type" value="Genomic_DNA"/>
</dbReference>
<evidence type="ECO:0000313" key="1">
    <source>
        <dbReference type="EMBL" id="KAJ2798915.1"/>
    </source>
</evidence>
<gene>
    <name evidence="1" type="primary">FYV10</name>
    <name evidence="1" type="ORF">H4R21_003737</name>
</gene>
<evidence type="ECO:0000313" key="2">
    <source>
        <dbReference type="Proteomes" id="UP001140087"/>
    </source>
</evidence>
<name>A0ACC1L218_9FUNG</name>